<name>A0A6A5GMN0_CAERE</name>
<protein>
    <submittedName>
        <fullName evidence="1">Uncharacterized protein</fullName>
    </submittedName>
</protein>
<dbReference type="CTD" id="78775397"/>
<dbReference type="RefSeq" id="XP_053583715.1">
    <property type="nucleotide sequence ID" value="XM_053728943.1"/>
</dbReference>
<dbReference type="Proteomes" id="UP000483820">
    <property type="component" value="Chromosome IV"/>
</dbReference>
<dbReference type="AlphaFoldDB" id="A0A6A5GMN0"/>
<dbReference type="GeneID" id="78775397"/>
<gene>
    <name evidence="1" type="ORF">GCK72_012232</name>
</gene>
<evidence type="ECO:0000313" key="1">
    <source>
        <dbReference type="EMBL" id="KAF1755782.1"/>
    </source>
</evidence>
<accession>A0A6A5GMN0</accession>
<dbReference type="EMBL" id="WUAV01000004">
    <property type="protein sequence ID" value="KAF1755782.1"/>
    <property type="molecule type" value="Genomic_DNA"/>
</dbReference>
<organism evidence="1 2">
    <name type="scientific">Caenorhabditis remanei</name>
    <name type="common">Caenorhabditis vulgaris</name>
    <dbReference type="NCBI Taxonomy" id="31234"/>
    <lineage>
        <taxon>Eukaryota</taxon>
        <taxon>Metazoa</taxon>
        <taxon>Ecdysozoa</taxon>
        <taxon>Nematoda</taxon>
        <taxon>Chromadorea</taxon>
        <taxon>Rhabditida</taxon>
        <taxon>Rhabditina</taxon>
        <taxon>Rhabditomorpha</taxon>
        <taxon>Rhabditoidea</taxon>
        <taxon>Rhabditidae</taxon>
        <taxon>Peloderinae</taxon>
        <taxon>Caenorhabditis</taxon>
    </lineage>
</organism>
<sequence length="144" mass="15628">MATSSIPVSLDRLTIERGDHSELLGDTLKQVAGHPQLVSHLDSLAWSDLELPLSWHHLGVGSGDLDAGVKASAVMGFDDVATVYLVGSDTAVVWPLWSWESVLWPSEWMSVNVEKSVLLFHTEPWVLVGSLLHDFLASLTEVGG</sequence>
<proteinExistence type="predicted"/>
<dbReference type="KEGG" id="crq:GCK72_012232"/>
<comment type="caution">
    <text evidence="1">The sequence shown here is derived from an EMBL/GenBank/DDBJ whole genome shotgun (WGS) entry which is preliminary data.</text>
</comment>
<evidence type="ECO:0000313" key="2">
    <source>
        <dbReference type="Proteomes" id="UP000483820"/>
    </source>
</evidence>
<reference evidence="1 2" key="1">
    <citation type="submission" date="2019-12" db="EMBL/GenBank/DDBJ databases">
        <title>Chromosome-level assembly of the Caenorhabditis remanei genome.</title>
        <authorList>
            <person name="Teterina A.A."/>
            <person name="Willis J.H."/>
            <person name="Phillips P.C."/>
        </authorList>
    </citation>
    <scope>NUCLEOTIDE SEQUENCE [LARGE SCALE GENOMIC DNA]</scope>
    <source>
        <strain evidence="1 2">PX506</strain>
        <tissue evidence="1">Whole organism</tissue>
    </source>
</reference>